<dbReference type="EMBL" id="JABDTM020026754">
    <property type="protein sequence ID" value="KAH0811502.1"/>
    <property type="molecule type" value="Genomic_DNA"/>
</dbReference>
<feature type="domain" description="Tc1-like transposase DDE" evidence="2">
    <location>
        <begin position="494"/>
        <end position="572"/>
    </location>
</feature>
<dbReference type="Proteomes" id="UP000719412">
    <property type="component" value="Unassembled WGS sequence"/>
</dbReference>
<feature type="compositionally biased region" description="Basic and acidic residues" evidence="1">
    <location>
        <begin position="139"/>
        <end position="157"/>
    </location>
</feature>
<dbReference type="InterPro" id="IPR036397">
    <property type="entry name" value="RNaseH_sf"/>
</dbReference>
<feature type="compositionally biased region" description="Basic residues" evidence="1">
    <location>
        <begin position="181"/>
        <end position="193"/>
    </location>
</feature>
<feature type="compositionally biased region" description="Basic and acidic residues" evidence="1">
    <location>
        <begin position="293"/>
        <end position="303"/>
    </location>
</feature>
<feature type="compositionally biased region" description="Acidic residues" evidence="1">
    <location>
        <begin position="1"/>
        <end position="12"/>
    </location>
</feature>
<dbReference type="Pfam" id="PF13358">
    <property type="entry name" value="DDE_3"/>
    <property type="match status" value="1"/>
</dbReference>
<feature type="compositionally biased region" description="Low complexity" evidence="1">
    <location>
        <begin position="622"/>
        <end position="639"/>
    </location>
</feature>
<evidence type="ECO:0000313" key="4">
    <source>
        <dbReference type="Proteomes" id="UP000719412"/>
    </source>
</evidence>
<feature type="region of interest" description="Disordered" evidence="1">
    <location>
        <begin position="1"/>
        <end position="38"/>
    </location>
</feature>
<accession>A0A8J6HCE9</accession>
<dbReference type="GO" id="GO:0003676">
    <property type="term" value="F:nucleic acid binding"/>
    <property type="evidence" value="ECO:0007669"/>
    <property type="project" value="InterPro"/>
</dbReference>
<feature type="region of interest" description="Disordered" evidence="1">
    <location>
        <begin position="139"/>
        <end position="207"/>
    </location>
</feature>
<evidence type="ECO:0000259" key="2">
    <source>
        <dbReference type="Pfam" id="PF13358"/>
    </source>
</evidence>
<name>A0A8J6HCE9_TENMO</name>
<gene>
    <name evidence="3" type="ORF">GEV33_011289</name>
</gene>
<reference evidence="3" key="1">
    <citation type="journal article" date="2020" name="J Insects Food Feed">
        <title>The yellow mealworm (Tenebrio molitor) genome: a resource for the emerging insects as food and feed industry.</title>
        <authorList>
            <person name="Eriksson T."/>
            <person name="Andere A."/>
            <person name="Kelstrup H."/>
            <person name="Emery V."/>
            <person name="Picard C."/>
        </authorList>
    </citation>
    <scope>NUCLEOTIDE SEQUENCE</scope>
    <source>
        <strain evidence="3">Stoneville</strain>
        <tissue evidence="3">Whole head</tissue>
    </source>
</reference>
<feature type="compositionally biased region" description="Basic and acidic residues" evidence="1">
    <location>
        <begin position="27"/>
        <end position="37"/>
    </location>
</feature>
<dbReference type="Gene3D" id="3.30.420.10">
    <property type="entry name" value="Ribonuclease H-like superfamily/Ribonuclease H"/>
    <property type="match status" value="1"/>
</dbReference>
<dbReference type="InterPro" id="IPR038717">
    <property type="entry name" value="Tc1-like_DDE_dom"/>
</dbReference>
<dbReference type="PANTHER" id="PTHR33939:SF1">
    <property type="entry name" value="DUF4371 DOMAIN-CONTAINING PROTEIN"/>
    <property type="match status" value="1"/>
</dbReference>
<sequence>MGNDQTEIDYYSETDKTEPNVPNIDENATRNKTDKELLSVPFTNKSEVKNSSGELRMGIELDMPMELEGKLPGNNENKRQNVVPVIHQNLTLRPMPSSISSSFLDHIYWPEESQEKKKSKRKTVRLPYATTSTRWLKFHEDKDNKKRTEEESKKQRVLELNVKKKTRKTKPRPLISDPRKQLKRKNQKTKKKEWNKSETSGEELSNEWDETIPEKDEFLVVAFPSKRSAKKRNSTSKRKIGVQGKALRSQTKEVIANVLQFFKDEAEHGPRIPLTNFKVRLMAATGISERSYRMISKESKESEPTSTSFSSPSKRKCPESSPDSKCAGALQCIRDIIYNFYIIEKRRPSLQAIYQKVCDSGLEFNGCKSTLWRLVKKDWFWLEKKRLTIDYVRNITKFREEGTDETYIHSSHTRSNDWIDDKNLALKKPINKGQRLIILHAGGEAGFINNGLLMFKSGTKSGDYHDEMNSTNWLRTQLIPNLPPHSVLDPCSNTRKAEMIEWLSQTNIPYNPTMTKPELYDIIKIHRNKSPDYRMDKILKEHGHEILRLPPYSPEFNPIENIWGIVKNWKFAEITPDVWKNTVNHVKKTEIEFLAKQNSFDEVIDGLSFVVNTGSSDEESDCTTSDGDGSDISGISPLD</sequence>
<evidence type="ECO:0000313" key="3">
    <source>
        <dbReference type="EMBL" id="KAH0811502.1"/>
    </source>
</evidence>
<comment type="caution">
    <text evidence="3">The sequence shown here is derived from an EMBL/GenBank/DDBJ whole genome shotgun (WGS) entry which is preliminary data.</text>
</comment>
<protein>
    <recommendedName>
        <fullName evidence="2">Tc1-like transposase DDE domain-containing protein</fullName>
    </recommendedName>
</protein>
<evidence type="ECO:0000256" key="1">
    <source>
        <dbReference type="SAM" id="MobiDB-lite"/>
    </source>
</evidence>
<feature type="region of interest" description="Disordered" evidence="1">
    <location>
        <begin position="293"/>
        <end position="325"/>
    </location>
</feature>
<proteinExistence type="predicted"/>
<dbReference type="PANTHER" id="PTHR33939">
    <property type="entry name" value="PROTEIN CBG22215"/>
    <property type="match status" value="1"/>
</dbReference>
<reference evidence="3" key="2">
    <citation type="submission" date="2021-08" db="EMBL/GenBank/DDBJ databases">
        <authorList>
            <person name="Eriksson T."/>
        </authorList>
    </citation>
    <scope>NUCLEOTIDE SEQUENCE</scope>
    <source>
        <strain evidence="3">Stoneville</strain>
        <tissue evidence="3">Whole head</tissue>
    </source>
</reference>
<feature type="region of interest" description="Disordered" evidence="1">
    <location>
        <begin position="615"/>
        <end position="639"/>
    </location>
</feature>
<keyword evidence="4" id="KW-1185">Reference proteome</keyword>
<dbReference type="AlphaFoldDB" id="A0A8J6HCE9"/>
<organism evidence="3 4">
    <name type="scientific">Tenebrio molitor</name>
    <name type="common">Yellow mealworm beetle</name>
    <dbReference type="NCBI Taxonomy" id="7067"/>
    <lineage>
        <taxon>Eukaryota</taxon>
        <taxon>Metazoa</taxon>
        <taxon>Ecdysozoa</taxon>
        <taxon>Arthropoda</taxon>
        <taxon>Hexapoda</taxon>
        <taxon>Insecta</taxon>
        <taxon>Pterygota</taxon>
        <taxon>Neoptera</taxon>
        <taxon>Endopterygota</taxon>
        <taxon>Coleoptera</taxon>
        <taxon>Polyphaga</taxon>
        <taxon>Cucujiformia</taxon>
        <taxon>Tenebrionidae</taxon>
        <taxon>Tenebrio</taxon>
    </lineage>
</organism>